<dbReference type="Proteomes" id="UP000484988">
    <property type="component" value="Unassembled WGS sequence"/>
</dbReference>
<dbReference type="AlphaFoldDB" id="A0A6A0ASY3"/>
<evidence type="ECO:0000313" key="1">
    <source>
        <dbReference type="EMBL" id="GFH36026.1"/>
    </source>
</evidence>
<protein>
    <submittedName>
        <fullName evidence="1">Uncharacterized protein</fullName>
    </submittedName>
</protein>
<sequence>MVDHVDTQGEENGTTYKVTVRNVAGHTTVGNRNRVSGGIGAPTGPDSAVTSEQVQELRDEFARVRGLIEEADGAGEREKGAAADRLEELEESITGDQPDVRTMTKVHAWFAQRLPAVLGAVSSLLLHPTAALLAQAAGEDVAARFGELLQSLGSAAGES</sequence>
<comment type="caution">
    <text evidence="1">The sequence shown here is derived from an EMBL/GenBank/DDBJ whole genome shotgun (WGS) entry which is preliminary data.</text>
</comment>
<accession>A0A6A0ASY3</accession>
<gene>
    <name evidence="1" type="ORF">SCWH03_22480</name>
</gene>
<name>A0A6A0ASY3_9ACTN</name>
<reference evidence="1 2" key="1">
    <citation type="submission" date="2020-02" db="EMBL/GenBank/DDBJ databases">
        <title>Whole Genome Shotgun Sequence of Streptomyces sp. strain CWH03.</title>
        <authorList>
            <person name="Dohra H."/>
            <person name="Kodani S."/>
            <person name="Yamamura H."/>
        </authorList>
    </citation>
    <scope>NUCLEOTIDE SEQUENCE [LARGE SCALE GENOMIC DNA]</scope>
    <source>
        <strain evidence="1 2">CWH03</strain>
    </source>
</reference>
<keyword evidence="2" id="KW-1185">Reference proteome</keyword>
<evidence type="ECO:0000313" key="2">
    <source>
        <dbReference type="Proteomes" id="UP000484988"/>
    </source>
</evidence>
<organism evidence="1 2">
    <name type="scientific">Streptomyces pacificus</name>
    <dbReference type="NCBI Taxonomy" id="2705029"/>
    <lineage>
        <taxon>Bacteria</taxon>
        <taxon>Bacillati</taxon>
        <taxon>Actinomycetota</taxon>
        <taxon>Actinomycetes</taxon>
        <taxon>Kitasatosporales</taxon>
        <taxon>Streptomycetaceae</taxon>
        <taxon>Streptomyces</taxon>
    </lineage>
</organism>
<proteinExistence type="predicted"/>
<dbReference type="RefSeq" id="WP_173263947.1">
    <property type="nucleotide sequence ID" value="NZ_BLLG01000005.1"/>
</dbReference>
<dbReference type="EMBL" id="BLLG01000005">
    <property type="protein sequence ID" value="GFH36026.1"/>
    <property type="molecule type" value="Genomic_DNA"/>
</dbReference>